<keyword evidence="5" id="KW-0808">Transferase</keyword>
<accession>L0HE54</accession>
<dbReference type="InParanoid" id="L0HE54"/>
<evidence type="ECO:0000256" key="5">
    <source>
        <dbReference type="ARBA" id="ARBA00022679"/>
    </source>
</evidence>
<comment type="catalytic activity">
    <reaction evidence="1">
        <text>(7,8-dihydropterin-6-yl)methyl diphosphate + 4-aminobenzoate = 7,8-dihydropteroate + diphosphate</text>
        <dbReference type="Rhea" id="RHEA:19949"/>
        <dbReference type="ChEBI" id="CHEBI:17836"/>
        <dbReference type="ChEBI" id="CHEBI:17839"/>
        <dbReference type="ChEBI" id="CHEBI:33019"/>
        <dbReference type="ChEBI" id="CHEBI:72950"/>
        <dbReference type="EC" id="2.5.1.15"/>
    </reaction>
</comment>
<evidence type="ECO:0000256" key="4">
    <source>
        <dbReference type="ARBA" id="ARBA00012458"/>
    </source>
</evidence>
<dbReference type="GO" id="GO:0004156">
    <property type="term" value="F:dihydropteroate synthase activity"/>
    <property type="evidence" value="ECO:0007669"/>
    <property type="project" value="UniProtKB-EC"/>
</dbReference>
<dbReference type="OrthoDB" id="371861at2157"/>
<dbReference type="InterPro" id="IPR000489">
    <property type="entry name" value="Pterin-binding_dom"/>
</dbReference>
<evidence type="ECO:0000256" key="1">
    <source>
        <dbReference type="ARBA" id="ARBA00000012"/>
    </source>
</evidence>
<dbReference type="RefSeq" id="WP_015284562.1">
    <property type="nucleotide sequence ID" value="NC_019943.1"/>
</dbReference>
<evidence type="ECO:0000313" key="11">
    <source>
        <dbReference type="Proteomes" id="UP000010824"/>
    </source>
</evidence>
<dbReference type="EMBL" id="CP003167">
    <property type="protein sequence ID" value="AGB01598.1"/>
    <property type="molecule type" value="Genomic_DNA"/>
</dbReference>
<keyword evidence="6" id="KW-0479">Metal-binding</keyword>
<feature type="domain" description="Pterin-binding" evidence="9">
    <location>
        <begin position="17"/>
        <end position="261"/>
    </location>
</feature>
<comment type="cofactor">
    <cofactor evidence="2">
        <name>Mg(2+)</name>
        <dbReference type="ChEBI" id="CHEBI:18420"/>
    </cofactor>
</comment>
<reference evidence="10 11" key="2">
    <citation type="journal article" date="2014" name="Genome Announc.">
        <title>Complete Genome Sequence of Methanoregula formicica SMSPT, a Mesophilic Hydrogenotrophic Methanogen Isolated from a Methanogenic Upflow Anaerobic Sludge Blanket Reactor.</title>
        <authorList>
            <person name="Yamamoto K."/>
            <person name="Tamaki H."/>
            <person name="Cadillo-Quiroz H."/>
            <person name="Imachi H."/>
            <person name="Kyrpides N."/>
            <person name="Woyke T."/>
            <person name="Goodwin L."/>
            <person name="Zinder S.H."/>
            <person name="Kamagata Y."/>
            <person name="Liu W.T."/>
        </authorList>
    </citation>
    <scope>NUCLEOTIDE SEQUENCE [LARGE SCALE GENOMIC DNA]</scope>
    <source>
        <strain evidence="11">DSM 22288 / NBRC 105244 / SMSP</strain>
    </source>
</reference>
<dbReference type="eggNOG" id="arCOG02817">
    <property type="taxonomic scope" value="Archaea"/>
</dbReference>
<dbReference type="PANTHER" id="PTHR20941">
    <property type="entry name" value="FOLATE SYNTHESIS PROTEINS"/>
    <property type="match status" value="1"/>
</dbReference>
<keyword evidence="11" id="KW-1185">Reference proteome</keyword>
<sequence>MRPCIVNKLTIGGDAPPRVMGVLNVSPESFYHDSFIPTDQIHKKAVEMIEQGADMLDVGARSTAPNAQAISGREEGGRIDAALKELDGTGFTISVDTMNPGVLDICLKHEVHAVNDIAGFASDAYARRVAQAGLPAFLMATDYTPGDAVGLEETKVALATVVKRCQATGVDNYVLDPGVGIWTPQRSYDDNWELCRHFDEFLAFDRPLLGAISRKSFIGDLVKREPEERLAGSLAVTLFLLQKGASIIRTHDVKETVDTIKVYQRMGK</sequence>
<dbReference type="AlphaFoldDB" id="L0HE54"/>
<dbReference type="GeneID" id="14309201"/>
<keyword evidence="7" id="KW-0460">Magnesium</keyword>
<dbReference type="STRING" id="593750.Metfor_0528"/>
<dbReference type="GO" id="GO:0046656">
    <property type="term" value="P:folic acid biosynthetic process"/>
    <property type="evidence" value="ECO:0007669"/>
    <property type="project" value="UniProtKB-KW"/>
</dbReference>
<reference evidence="11" key="1">
    <citation type="submission" date="2011-12" db="EMBL/GenBank/DDBJ databases">
        <title>Complete sequence of Methanoregula formicicum SMSP.</title>
        <authorList>
            <person name="Lucas S."/>
            <person name="Han J."/>
            <person name="Lapidus A."/>
            <person name="Cheng J.-F."/>
            <person name="Goodwin L."/>
            <person name="Pitluck S."/>
            <person name="Peters L."/>
            <person name="Ovchinnikova G."/>
            <person name="Teshima H."/>
            <person name="Detter J.C."/>
            <person name="Han C."/>
            <person name="Tapia R."/>
            <person name="Land M."/>
            <person name="Hauser L."/>
            <person name="Kyrpides N."/>
            <person name="Ivanova N."/>
            <person name="Pagani I."/>
            <person name="Imachi H."/>
            <person name="Tamaki H."/>
            <person name="Sekiguchi Y."/>
            <person name="Kamagata Y."/>
            <person name="Cadillo-Quiroz H."/>
            <person name="Zinder S."/>
            <person name="Liu W.-T."/>
            <person name="Woyke T."/>
        </authorList>
    </citation>
    <scope>NUCLEOTIDE SEQUENCE [LARGE SCALE GENOMIC DNA]</scope>
    <source>
        <strain evidence="11">DSM 22288 / NBRC 105244 / SMSP</strain>
    </source>
</reference>
<dbReference type="NCBIfam" id="TIGR01496">
    <property type="entry name" value="DHPS"/>
    <property type="match status" value="1"/>
</dbReference>
<evidence type="ECO:0000256" key="8">
    <source>
        <dbReference type="ARBA" id="ARBA00022909"/>
    </source>
</evidence>
<dbReference type="Proteomes" id="UP000010824">
    <property type="component" value="Chromosome"/>
</dbReference>
<name>L0HE54_METFS</name>
<dbReference type="PROSITE" id="PS50972">
    <property type="entry name" value="PTERIN_BINDING"/>
    <property type="match status" value="1"/>
</dbReference>
<protein>
    <recommendedName>
        <fullName evidence="4">dihydropteroate synthase</fullName>
        <ecNumber evidence="4">2.5.1.15</ecNumber>
    </recommendedName>
</protein>
<dbReference type="GO" id="GO:0046872">
    <property type="term" value="F:metal ion binding"/>
    <property type="evidence" value="ECO:0007669"/>
    <property type="project" value="UniProtKB-KW"/>
</dbReference>
<dbReference type="PANTHER" id="PTHR20941:SF1">
    <property type="entry name" value="FOLIC ACID SYNTHESIS PROTEIN FOL1"/>
    <property type="match status" value="1"/>
</dbReference>
<dbReference type="InterPro" id="IPR011005">
    <property type="entry name" value="Dihydropteroate_synth-like_sf"/>
</dbReference>
<dbReference type="InterPro" id="IPR006390">
    <property type="entry name" value="DHP_synth_dom"/>
</dbReference>
<evidence type="ECO:0000256" key="6">
    <source>
        <dbReference type="ARBA" id="ARBA00022723"/>
    </source>
</evidence>
<evidence type="ECO:0000259" key="9">
    <source>
        <dbReference type="PROSITE" id="PS50972"/>
    </source>
</evidence>
<evidence type="ECO:0000313" key="10">
    <source>
        <dbReference type="EMBL" id="AGB01598.1"/>
    </source>
</evidence>
<evidence type="ECO:0000256" key="2">
    <source>
        <dbReference type="ARBA" id="ARBA00001946"/>
    </source>
</evidence>
<evidence type="ECO:0000256" key="7">
    <source>
        <dbReference type="ARBA" id="ARBA00022842"/>
    </source>
</evidence>
<dbReference type="SUPFAM" id="SSF51717">
    <property type="entry name" value="Dihydropteroate synthetase-like"/>
    <property type="match status" value="1"/>
</dbReference>
<gene>
    <name evidence="10" type="ordered locus">Metfor_0528</name>
</gene>
<comment type="pathway">
    <text evidence="3">Cofactor biosynthesis; tetrahydrofolate biosynthesis; 7,8-dihydrofolate from 2-amino-4-hydroxy-6-hydroxymethyl-7,8-dihydropteridine diphosphate and 4-aminobenzoate: step 1/2.</text>
</comment>
<keyword evidence="8" id="KW-0289">Folate biosynthesis</keyword>
<organism evidence="10 11">
    <name type="scientific">Methanoregula formicica (strain DSM 22288 / NBRC 105244 / SMSP)</name>
    <dbReference type="NCBI Taxonomy" id="593750"/>
    <lineage>
        <taxon>Archaea</taxon>
        <taxon>Methanobacteriati</taxon>
        <taxon>Methanobacteriota</taxon>
        <taxon>Stenosarchaea group</taxon>
        <taxon>Methanomicrobia</taxon>
        <taxon>Methanomicrobiales</taxon>
        <taxon>Methanoregulaceae</taxon>
        <taxon>Methanoregula</taxon>
    </lineage>
</organism>
<dbReference type="InterPro" id="IPR045031">
    <property type="entry name" value="DHP_synth-like"/>
</dbReference>
<dbReference type="Gene3D" id="3.20.20.20">
    <property type="entry name" value="Dihydropteroate synthase-like"/>
    <property type="match status" value="1"/>
</dbReference>
<dbReference type="GO" id="GO:0046654">
    <property type="term" value="P:tetrahydrofolate biosynthetic process"/>
    <property type="evidence" value="ECO:0007669"/>
    <property type="project" value="TreeGrafter"/>
</dbReference>
<dbReference type="EC" id="2.5.1.15" evidence="4"/>
<proteinExistence type="predicted"/>
<dbReference type="Pfam" id="PF00809">
    <property type="entry name" value="Pterin_bind"/>
    <property type="match status" value="1"/>
</dbReference>
<dbReference type="KEGG" id="mfo:Metfor_0528"/>
<dbReference type="HOGENOM" id="CLU_008023_0_2_2"/>
<dbReference type="PROSITE" id="PS00793">
    <property type="entry name" value="DHPS_2"/>
    <property type="match status" value="1"/>
</dbReference>
<evidence type="ECO:0000256" key="3">
    <source>
        <dbReference type="ARBA" id="ARBA00004763"/>
    </source>
</evidence>